<dbReference type="InterPro" id="IPR014284">
    <property type="entry name" value="RNA_pol_sigma-70_dom"/>
</dbReference>
<dbReference type="NCBIfam" id="TIGR02937">
    <property type="entry name" value="sigma70-ECF"/>
    <property type="match status" value="1"/>
</dbReference>
<evidence type="ECO:0000313" key="7">
    <source>
        <dbReference type="EMBL" id="SHF08527.1"/>
    </source>
</evidence>
<evidence type="ECO:0000313" key="8">
    <source>
        <dbReference type="Proteomes" id="UP000184164"/>
    </source>
</evidence>
<dbReference type="InterPro" id="IPR013324">
    <property type="entry name" value="RNA_pol_sigma_r3/r4-like"/>
</dbReference>
<keyword evidence="3" id="KW-0731">Sigma factor</keyword>
<dbReference type="Pfam" id="PF08281">
    <property type="entry name" value="Sigma70_r4_2"/>
    <property type="match status" value="1"/>
</dbReference>
<dbReference type="AlphaFoldDB" id="A0A1M4YSD5"/>
<dbReference type="InterPro" id="IPR007627">
    <property type="entry name" value="RNA_pol_sigma70_r2"/>
</dbReference>
<dbReference type="PANTHER" id="PTHR43133:SF46">
    <property type="entry name" value="RNA POLYMERASE SIGMA-70 FACTOR ECF SUBFAMILY"/>
    <property type="match status" value="1"/>
</dbReference>
<dbReference type="InterPro" id="IPR013249">
    <property type="entry name" value="RNA_pol_sigma70_r4_t2"/>
</dbReference>
<gene>
    <name evidence="7" type="ORF">SAMN05444274_103446</name>
</gene>
<dbReference type="STRING" id="1484053.SAMN05444274_103446"/>
<dbReference type="GO" id="GO:0016987">
    <property type="term" value="F:sigma factor activity"/>
    <property type="evidence" value="ECO:0007669"/>
    <property type="project" value="UniProtKB-KW"/>
</dbReference>
<dbReference type="Pfam" id="PF04542">
    <property type="entry name" value="Sigma70_r2"/>
    <property type="match status" value="1"/>
</dbReference>
<keyword evidence="8" id="KW-1185">Reference proteome</keyword>
<dbReference type="InterPro" id="IPR013325">
    <property type="entry name" value="RNA_pol_sigma_r2"/>
</dbReference>
<dbReference type="GO" id="GO:0003677">
    <property type="term" value="F:DNA binding"/>
    <property type="evidence" value="ECO:0007669"/>
    <property type="project" value="InterPro"/>
</dbReference>
<dbReference type="SUPFAM" id="SSF88659">
    <property type="entry name" value="Sigma3 and sigma4 domains of RNA polymerase sigma factors"/>
    <property type="match status" value="1"/>
</dbReference>
<evidence type="ECO:0000259" key="5">
    <source>
        <dbReference type="Pfam" id="PF04542"/>
    </source>
</evidence>
<dbReference type="Gene3D" id="1.10.1740.10">
    <property type="match status" value="1"/>
</dbReference>
<dbReference type="Proteomes" id="UP000184164">
    <property type="component" value="Unassembled WGS sequence"/>
</dbReference>
<evidence type="ECO:0000256" key="3">
    <source>
        <dbReference type="ARBA" id="ARBA00023082"/>
    </source>
</evidence>
<evidence type="ECO:0000256" key="4">
    <source>
        <dbReference type="ARBA" id="ARBA00023163"/>
    </source>
</evidence>
<evidence type="ECO:0000259" key="6">
    <source>
        <dbReference type="Pfam" id="PF08281"/>
    </source>
</evidence>
<sequence>MVDWGTLYQNEAPKLIGVCRRYVGNTSVAEDIVHDSFLAAIEKMNQFKGKGSVEAWVYRITLNSALQYLKNNKPFLVAMENAAGESDEKTAEEDDRTARGAIENADFSRNDLLEAMDQLPEHHRVVFNLYVMEEYKHKDIAKMLGISAGTSKSHLARARKKLIQILSLKAEEKENQQRRRKVSALWFFPFSDLFVDQLYREKFRNFTVAPQKTFTAPNSGVSFSRGFSLLKNPFTYVVTTGVVGVSLFFALNSKSPGLADAESVVIENEIETELPEKAAFEESPENEGIAAFEQAETETESDTIRRIVRKPVYIRKTIVVRDTIR</sequence>
<dbReference type="GO" id="GO:0006352">
    <property type="term" value="P:DNA-templated transcription initiation"/>
    <property type="evidence" value="ECO:0007669"/>
    <property type="project" value="InterPro"/>
</dbReference>
<evidence type="ECO:0000256" key="1">
    <source>
        <dbReference type="ARBA" id="ARBA00010641"/>
    </source>
</evidence>
<keyword evidence="4" id="KW-0804">Transcription</keyword>
<reference evidence="7 8" key="1">
    <citation type="submission" date="2016-11" db="EMBL/GenBank/DDBJ databases">
        <authorList>
            <person name="Jaros S."/>
            <person name="Januszkiewicz K."/>
            <person name="Wedrychowicz H."/>
        </authorList>
    </citation>
    <scope>NUCLEOTIDE SEQUENCE [LARGE SCALE GENOMIC DNA]</scope>
    <source>
        <strain evidence="7 8">DSM 26910</strain>
    </source>
</reference>
<dbReference type="PANTHER" id="PTHR43133">
    <property type="entry name" value="RNA POLYMERASE ECF-TYPE SIGMA FACTO"/>
    <property type="match status" value="1"/>
</dbReference>
<dbReference type="EMBL" id="FQUM01000003">
    <property type="protein sequence ID" value="SHF08527.1"/>
    <property type="molecule type" value="Genomic_DNA"/>
</dbReference>
<comment type="similarity">
    <text evidence="1">Belongs to the sigma-70 factor family. ECF subfamily.</text>
</comment>
<feature type="domain" description="RNA polymerase sigma factor 70 region 4 type 2" evidence="6">
    <location>
        <begin position="110"/>
        <end position="162"/>
    </location>
</feature>
<accession>A0A1M4YSD5</accession>
<protein>
    <submittedName>
        <fullName evidence="7">RNA polymerase sigma factor, sigma-70 family</fullName>
    </submittedName>
</protein>
<dbReference type="SUPFAM" id="SSF88946">
    <property type="entry name" value="Sigma2 domain of RNA polymerase sigma factors"/>
    <property type="match status" value="1"/>
</dbReference>
<feature type="domain" description="RNA polymerase sigma-70 region 2" evidence="5">
    <location>
        <begin position="7"/>
        <end position="73"/>
    </location>
</feature>
<keyword evidence="2" id="KW-0805">Transcription regulation</keyword>
<organism evidence="7 8">
    <name type="scientific">Mariniphaga anaerophila</name>
    <dbReference type="NCBI Taxonomy" id="1484053"/>
    <lineage>
        <taxon>Bacteria</taxon>
        <taxon>Pseudomonadati</taxon>
        <taxon>Bacteroidota</taxon>
        <taxon>Bacteroidia</taxon>
        <taxon>Marinilabiliales</taxon>
        <taxon>Prolixibacteraceae</taxon>
        <taxon>Mariniphaga</taxon>
    </lineage>
</organism>
<evidence type="ECO:0000256" key="2">
    <source>
        <dbReference type="ARBA" id="ARBA00023015"/>
    </source>
</evidence>
<proteinExistence type="inferred from homology"/>
<dbReference type="InterPro" id="IPR039425">
    <property type="entry name" value="RNA_pol_sigma-70-like"/>
</dbReference>
<dbReference type="InterPro" id="IPR036388">
    <property type="entry name" value="WH-like_DNA-bd_sf"/>
</dbReference>
<name>A0A1M4YSD5_9BACT</name>
<dbReference type="Gene3D" id="1.10.10.10">
    <property type="entry name" value="Winged helix-like DNA-binding domain superfamily/Winged helix DNA-binding domain"/>
    <property type="match status" value="1"/>
</dbReference>
<dbReference type="CDD" id="cd06171">
    <property type="entry name" value="Sigma70_r4"/>
    <property type="match status" value="1"/>
</dbReference>